<dbReference type="NCBIfam" id="NF041078">
    <property type="entry name" value="cGAS"/>
    <property type="match status" value="1"/>
</dbReference>
<dbReference type="GO" id="GO:0046872">
    <property type="term" value="F:metal ion binding"/>
    <property type="evidence" value="ECO:0007669"/>
    <property type="project" value="UniProtKB-KW"/>
</dbReference>
<reference evidence="16 17" key="1">
    <citation type="submission" date="2017-06" db="EMBL/GenBank/DDBJ databases">
        <authorList>
            <consortium name="Pathogen Informatics"/>
        </authorList>
    </citation>
    <scope>NUCLEOTIDE SEQUENCE [LARGE SCALE GENOMIC DNA]</scope>
    <source>
        <strain evidence="16 17">NCTC13490</strain>
    </source>
</reference>
<keyword evidence="12" id="KW-0175">Coiled coil</keyword>
<feature type="compositionally biased region" description="Polar residues" evidence="13">
    <location>
        <begin position="314"/>
        <end position="330"/>
    </location>
</feature>
<dbReference type="Pfam" id="PF21713">
    <property type="entry name" value="DncV_C"/>
    <property type="match status" value="1"/>
</dbReference>
<evidence type="ECO:0000256" key="13">
    <source>
        <dbReference type="SAM" id="MobiDB-lite"/>
    </source>
</evidence>
<evidence type="ECO:0000256" key="6">
    <source>
        <dbReference type="ARBA" id="ARBA00022842"/>
    </source>
</evidence>
<evidence type="ECO:0000256" key="10">
    <source>
        <dbReference type="ARBA" id="ARBA00044145"/>
    </source>
</evidence>
<dbReference type="GO" id="GO:0051607">
    <property type="term" value="P:defense response to virus"/>
    <property type="evidence" value="ECO:0007669"/>
    <property type="project" value="UniProtKB-KW"/>
</dbReference>
<dbReference type="Proteomes" id="UP000215196">
    <property type="component" value="Chromosome 1"/>
</dbReference>
<dbReference type="InterPro" id="IPR048445">
    <property type="entry name" value="DncV-like_NTFase"/>
</dbReference>
<keyword evidence="1" id="KW-0808">Transferase</keyword>
<comment type="catalytic activity">
    <reaction evidence="11">
        <text>GTP + ATP = 3',3'-cGAMP + 2 diphosphate</text>
        <dbReference type="Rhea" id="RHEA:35647"/>
        <dbReference type="ChEBI" id="CHEBI:30616"/>
        <dbReference type="ChEBI" id="CHEBI:33019"/>
        <dbReference type="ChEBI" id="CHEBI:37565"/>
        <dbReference type="ChEBI" id="CHEBI:71501"/>
    </reaction>
    <physiologicalReaction direction="left-to-right" evidence="11">
        <dbReference type="Rhea" id="RHEA:35648"/>
    </physiologicalReaction>
</comment>
<sequence length="330" mass="38530">MANNHEQFIAFNDAIKLNDTKKEELRENRDALRKKIEKYFNDNLPNETKPGFHAQGSFMMFTTVNPIPIITENEDGDTITLRPYDLDDGIYFIDKLENKKESKIYRNWIYDAVKCHTSKGAEKKASCIRVNYADGHNIDLPIYFEEKDKKDVIPELAQKSGYIESDPIEFLTWFNDLADEQLRRIVRYFKAWRDKQMQDSDITLPPGIILTILVSNNYVKNDRDDISLQETLQKIKNELDINYVCYRPTTKKDEELLKDYDKTHFLDRLSKFIESANEAVNHSSQKEACKKWQKHLGERFSCSNIKEENESNEAKSFSSPAIINKNAESA</sequence>
<dbReference type="AlphaFoldDB" id="A0A239WMD2"/>
<dbReference type="InterPro" id="IPR047805">
    <property type="entry name" value="GAMP_synthase"/>
</dbReference>
<feature type="coiled-coil region" evidence="12">
    <location>
        <begin position="15"/>
        <end position="42"/>
    </location>
</feature>
<proteinExistence type="predicted"/>
<evidence type="ECO:0000256" key="5">
    <source>
        <dbReference type="ARBA" id="ARBA00022840"/>
    </source>
</evidence>
<organism evidence="16 17">
    <name type="scientific">Chryseobacterium taklimakanense</name>
    <dbReference type="NCBI Taxonomy" id="536441"/>
    <lineage>
        <taxon>Bacteria</taxon>
        <taxon>Pseudomonadati</taxon>
        <taxon>Bacteroidota</taxon>
        <taxon>Flavobacteriia</taxon>
        <taxon>Flavobacteriales</taxon>
        <taxon>Weeksellaceae</taxon>
        <taxon>Chryseobacterium group</taxon>
        <taxon>Chryseobacterium</taxon>
    </lineage>
</organism>
<evidence type="ECO:0000313" key="16">
    <source>
        <dbReference type="EMBL" id="SNV35260.1"/>
    </source>
</evidence>
<dbReference type="GO" id="GO:0005524">
    <property type="term" value="F:ATP binding"/>
    <property type="evidence" value="ECO:0007669"/>
    <property type="project" value="UniProtKB-KW"/>
</dbReference>
<dbReference type="Pfam" id="PF21654">
    <property type="entry name" value="DncV-like_NTFase"/>
    <property type="match status" value="1"/>
</dbReference>
<evidence type="ECO:0000256" key="1">
    <source>
        <dbReference type="ARBA" id="ARBA00022679"/>
    </source>
</evidence>
<keyword evidence="4" id="KW-0547">Nucleotide-binding</keyword>
<keyword evidence="17" id="KW-1185">Reference proteome</keyword>
<gene>
    <name evidence="16" type="ORF">SAMEA4412677_00408</name>
</gene>
<evidence type="ECO:0000256" key="2">
    <source>
        <dbReference type="ARBA" id="ARBA00022695"/>
    </source>
</evidence>
<evidence type="ECO:0000256" key="11">
    <source>
        <dbReference type="ARBA" id="ARBA00048304"/>
    </source>
</evidence>
<dbReference type="GO" id="GO:0009117">
    <property type="term" value="P:nucleotide metabolic process"/>
    <property type="evidence" value="ECO:0007669"/>
    <property type="project" value="UniProtKB-KW"/>
</dbReference>
<evidence type="ECO:0000256" key="4">
    <source>
        <dbReference type="ARBA" id="ARBA00022741"/>
    </source>
</evidence>
<evidence type="ECO:0000256" key="12">
    <source>
        <dbReference type="SAM" id="Coils"/>
    </source>
</evidence>
<keyword evidence="3" id="KW-0479">Metal-binding</keyword>
<evidence type="ECO:0000256" key="8">
    <source>
        <dbReference type="ARBA" id="ARBA00023118"/>
    </source>
</evidence>
<dbReference type="InterPro" id="IPR048446">
    <property type="entry name" value="DncV_C"/>
</dbReference>
<dbReference type="EMBL" id="LT906465">
    <property type="protein sequence ID" value="SNV35260.1"/>
    <property type="molecule type" value="Genomic_DNA"/>
</dbReference>
<feature type="domain" description="Cyclic GMP-AMP synthase DncV-like nucleotidyltransferase" evidence="14">
    <location>
        <begin position="50"/>
        <end position="143"/>
    </location>
</feature>
<name>A0A239WMD2_9FLAO</name>
<keyword evidence="9" id="KW-0342">GTP-binding</keyword>
<keyword evidence="5" id="KW-0067">ATP-binding</keyword>
<feature type="region of interest" description="Disordered" evidence="13">
    <location>
        <begin position="307"/>
        <end position="330"/>
    </location>
</feature>
<evidence type="ECO:0000256" key="3">
    <source>
        <dbReference type="ARBA" id="ARBA00022723"/>
    </source>
</evidence>
<dbReference type="GO" id="GO:0140701">
    <property type="term" value="F:3',3'-cyclic GMP-AMP synthase activity"/>
    <property type="evidence" value="ECO:0007669"/>
    <property type="project" value="InterPro"/>
</dbReference>
<keyword evidence="7" id="KW-0546">Nucleotide metabolism</keyword>
<keyword evidence="8" id="KW-0051">Antiviral defense</keyword>
<protein>
    <recommendedName>
        <fullName evidence="10">Cyclic GMP-AMP synthase</fullName>
    </recommendedName>
</protein>
<feature type="domain" description="Cyclic GMP-AMP synthase C-terminal" evidence="15">
    <location>
        <begin position="180"/>
        <end position="304"/>
    </location>
</feature>
<evidence type="ECO:0000256" key="7">
    <source>
        <dbReference type="ARBA" id="ARBA00023080"/>
    </source>
</evidence>
<keyword evidence="6" id="KW-0460">Magnesium</keyword>
<dbReference type="KEGG" id="ctak:4412677_00408"/>
<evidence type="ECO:0000259" key="14">
    <source>
        <dbReference type="Pfam" id="PF21654"/>
    </source>
</evidence>
<evidence type="ECO:0000313" key="17">
    <source>
        <dbReference type="Proteomes" id="UP000215196"/>
    </source>
</evidence>
<accession>A0A239WMD2</accession>
<keyword evidence="2" id="KW-0548">Nucleotidyltransferase</keyword>
<dbReference type="GO" id="GO:0005525">
    <property type="term" value="F:GTP binding"/>
    <property type="evidence" value="ECO:0007669"/>
    <property type="project" value="UniProtKB-KW"/>
</dbReference>
<evidence type="ECO:0000256" key="9">
    <source>
        <dbReference type="ARBA" id="ARBA00023134"/>
    </source>
</evidence>
<dbReference type="RefSeq" id="WP_095069908.1">
    <property type="nucleotide sequence ID" value="NZ_LT906465.1"/>
</dbReference>
<evidence type="ECO:0000259" key="15">
    <source>
        <dbReference type="Pfam" id="PF21713"/>
    </source>
</evidence>